<feature type="region of interest" description="Disordered" evidence="1">
    <location>
        <begin position="1"/>
        <end position="30"/>
    </location>
</feature>
<proteinExistence type="predicted"/>
<protein>
    <recommendedName>
        <fullName evidence="4">Eye-specific diacylglycerol kinase</fullName>
    </recommendedName>
</protein>
<gene>
    <name evidence="2" type="ORF">AWZ03_011744</name>
</gene>
<name>A0A484AZ03_DRONA</name>
<feature type="compositionally biased region" description="Basic residues" evidence="1">
    <location>
        <begin position="245"/>
        <end position="254"/>
    </location>
</feature>
<feature type="region of interest" description="Disordered" evidence="1">
    <location>
        <begin position="45"/>
        <end position="94"/>
    </location>
</feature>
<dbReference type="Proteomes" id="UP000295192">
    <property type="component" value="Unassembled WGS sequence"/>
</dbReference>
<accession>A0A484AZ03</accession>
<dbReference type="AlphaFoldDB" id="A0A484AZ03"/>
<feature type="compositionally biased region" description="Low complexity" evidence="1">
    <location>
        <begin position="83"/>
        <end position="94"/>
    </location>
</feature>
<dbReference type="EMBL" id="LSRL02000301">
    <property type="protein sequence ID" value="TDG41829.1"/>
    <property type="molecule type" value="Genomic_DNA"/>
</dbReference>
<reference evidence="2 3" key="1">
    <citation type="journal article" date="2019" name="J. Hered.">
        <title>An Improved Genome Assembly for Drosophila navojoa, the Basal Species in the mojavensis Cluster.</title>
        <authorList>
            <person name="Vanderlinde T."/>
            <person name="Dupim E.G."/>
            <person name="Nazario-Yepiz N.O."/>
            <person name="Carvalho A.B."/>
        </authorList>
    </citation>
    <scope>NUCLEOTIDE SEQUENCE [LARGE SCALE GENOMIC DNA]</scope>
    <source>
        <strain evidence="2">Navoj_Jal97</strain>
        <tissue evidence="2">Whole organism</tissue>
    </source>
</reference>
<evidence type="ECO:0000256" key="1">
    <source>
        <dbReference type="SAM" id="MobiDB-lite"/>
    </source>
</evidence>
<feature type="compositionally biased region" description="Polar residues" evidence="1">
    <location>
        <begin position="1"/>
        <end position="14"/>
    </location>
</feature>
<evidence type="ECO:0000313" key="3">
    <source>
        <dbReference type="Proteomes" id="UP000295192"/>
    </source>
</evidence>
<dbReference type="OMA" id="HCQLVKQ"/>
<dbReference type="STRING" id="7232.A0A484AZ03"/>
<comment type="caution">
    <text evidence="2">The sequence shown here is derived from an EMBL/GenBank/DDBJ whole genome shotgun (WGS) entry which is preliminary data.</text>
</comment>
<feature type="compositionally biased region" description="Basic and acidic residues" evidence="1">
    <location>
        <begin position="187"/>
        <end position="199"/>
    </location>
</feature>
<feature type="region of interest" description="Disordered" evidence="1">
    <location>
        <begin position="150"/>
        <end position="275"/>
    </location>
</feature>
<sequence>MQRLRTTFTRSRTPTGAEMKMQNSLEVPKQVRSASFDEMQLEAQRMSAHLLKQQSSSSADERSSEGGYLQVPQAAHAQRSHSFDSAAASVGSDDSGAFLEVPRRLKARRSSSTKTPPPCIHCYYLEQYEKQMSAEQRYFIDHRELSTLSYSNTSSEASEDEDITEALEDDEEDDAAEGPADADAEPDAERHREGDREADADADADACAEADASGGTELDDDAAAEMDIRMSNLSMGSSIEESRARLPRQMRRHTIGSSVTTSEDEGLEGSDHGSPHFGNTLLPPQPTTPCGITFTLSPTNGDYPPFPTYAFPIDPSSPPITPITPTPAVVRSSPLLELPPSAASHLQLSATAAAAAAALSLPAAGSSGGTTTINASPICISADVDETGVAMGVPPGRARRRSISRQEAIFVEPTGNSLENVSHEEVDNTKSSVDTADSLDEASTMATCGSPTAANAAAAANAATAGHHAGFVVRDIYLTVPDLKRDRAASVDSCFTKLSSGGKTEELQPTGDGCFLTVPNINATRSRSVDIVLPTDEQARYKALAMTGSGGGASGAAAGLYADG</sequence>
<feature type="compositionally biased region" description="Acidic residues" evidence="1">
    <location>
        <begin position="157"/>
        <end position="186"/>
    </location>
</feature>
<evidence type="ECO:0000313" key="2">
    <source>
        <dbReference type="EMBL" id="TDG41829.1"/>
    </source>
</evidence>
<organism evidence="2 3">
    <name type="scientific">Drosophila navojoa</name>
    <name type="common">Fruit fly</name>
    <dbReference type="NCBI Taxonomy" id="7232"/>
    <lineage>
        <taxon>Eukaryota</taxon>
        <taxon>Metazoa</taxon>
        <taxon>Ecdysozoa</taxon>
        <taxon>Arthropoda</taxon>
        <taxon>Hexapoda</taxon>
        <taxon>Insecta</taxon>
        <taxon>Pterygota</taxon>
        <taxon>Neoptera</taxon>
        <taxon>Endopterygota</taxon>
        <taxon>Diptera</taxon>
        <taxon>Brachycera</taxon>
        <taxon>Muscomorpha</taxon>
        <taxon>Ephydroidea</taxon>
        <taxon>Drosophilidae</taxon>
        <taxon>Drosophila</taxon>
    </lineage>
</organism>
<keyword evidence="3" id="KW-1185">Reference proteome</keyword>
<evidence type="ECO:0008006" key="4">
    <source>
        <dbReference type="Google" id="ProtNLM"/>
    </source>
</evidence>
<dbReference type="OrthoDB" id="242257at2759"/>